<gene>
    <name evidence="2" type="ORF">JOE42_004057</name>
</gene>
<dbReference type="EMBL" id="JAFBBK010000001">
    <property type="protein sequence ID" value="MBM7417324.1"/>
    <property type="molecule type" value="Genomic_DNA"/>
</dbReference>
<dbReference type="GO" id="GO:0051301">
    <property type="term" value="P:cell division"/>
    <property type="evidence" value="ECO:0007669"/>
    <property type="project" value="UniProtKB-KW"/>
</dbReference>
<feature type="region of interest" description="Disordered" evidence="1">
    <location>
        <begin position="165"/>
        <end position="225"/>
    </location>
</feature>
<evidence type="ECO:0000256" key="1">
    <source>
        <dbReference type="SAM" id="MobiDB-lite"/>
    </source>
</evidence>
<keyword evidence="2" id="KW-0132">Cell division</keyword>
<dbReference type="RefSeq" id="WP_204869944.1">
    <property type="nucleotide sequence ID" value="NZ_JAFBBK010000001.1"/>
</dbReference>
<keyword evidence="3" id="KW-1185">Reference proteome</keyword>
<sequence length="277" mass="30269">MTFDEVADELYGLDPSDFVAARTDRQKQARSDGDKALAEQIGALRKPTIVGWVLNVTVRDADEDVADLLDLGEALREAQQHLREDRRPAGRPGGATLRTLTKQRQRAVRALADRAAEIAEGHGHPIGEDVVRAVTQSLNAALSDADIADEMRRGRMLGAAEYSGFGPMGLMSVDPEPAKEPEPEPDDTAEREKEEQRARAQAELDDAEAAVQDATDALDKADHRVDELQKSVDALTEQLEKARQDLEAAQDARSTAASEKDASTSRVRNATKRLDRL</sequence>
<keyword evidence="2" id="KW-0131">Cell cycle</keyword>
<feature type="compositionally biased region" description="Basic and acidic residues" evidence="1">
    <location>
        <begin position="176"/>
        <end position="202"/>
    </location>
</feature>
<reference evidence="2 3" key="1">
    <citation type="submission" date="2021-01" db="EMBL/GenBank/DDBJ databases">
        <title>Genomics of switchgrass bacterial isolates.</title>
        <authorList>
            <person name="Shade A."/>
        </authorList>
    </citation>
    <scope>NUCLEOTIDE SEQUENCE [LARGE SCALE GENOMIC DNA]</scope>
    <source>
        <strain evidence="2 3">PvP111</strain>
    </source>
</reference>
<proteinExistence type="predicted"/>
<protein>
    <submittedName>
        <fullName evidence="2">FtsZ-binding cell division protein ZapB</fullName>
    </submittedName>
</protein>
<name>A0ABS2KZG7_9NOCA</name>
<evidence type="ECO:0000313" key="2">
    <source>
        <dbReference type="EMBL" id="MBM7417324.1"/>
    </source>
</evidence>
<feature type="region of interest" description="Disordered" evidence="1">
    <location>
        <begin position="243"/>
        <end position="277"/>
    </location>
</feature>
<comment type="caution">
    <text evidence="2">The sequence shown here is derived from an EMBL/GenBank/DDBJ whole genome shotgun (WGS) entry which is preliminary data.</text>
</comment>
<dbReference type="Gene3D" id="1.20.120.330">
    <property type="entry name" value="Nucleotidyltransferases domain 2"/>
    <property type="match status" value="1"/>
</dbReference>
<evidence type="ECO:0000313" key="3">
    <source>
        <dbReference type="Proteomes" id="UP000703038"/>
    </source>
</evidence>
<accession>A0ABS2KZG7</accession>
<organism evidence="2 3">
    <name type="scientific">Rhodococcoides corynebacterioides</name>
    <dbReference type="NCBI Taxonomy" id="53972"/>
    <lineage>
        <taxon>Bacteria</taxon>
        <taxon>Bacillati</taxon>
        <taxon>Actinomycetota</taxon>
        <taxon>Actinomycetes</taxon>
        <taxon>Mycobacteriales</taxon>
        <taxon>Nocardiaceae</taxon>
        <taxon>Rhodococcoides</taxon>
    </lineage>
</organism>
<dbReference type="Proteomes" id="UP000703038">
    <property type="component" value="Unassembled WGS sequence"/>
</dbReference>